<dbReference type="STRING" id="1073089.A0A1L9RZ13"/>
<dbReference type="GO" id="GO:0005634">
    <property type="term" value="C:nucleus"/>
    <property type="evidence" value="ECO:0007669"/>
    <property type="project" value="UniProtKB-SubCell"/>
</dbReference>
<name>A0A1L9RZ13_ASPWE</name>
<proteinExistence type="predicted"/>
<evidence type="ECO:0000256" key="2">
    <source>
        <dbReference type="ARBA" id="ARBA00022723"/>
    </source>
</evidence>
<reference evidence="11" key="1">
    <citation type="journal article" date="2017" name="Genome Biol.">
        <title>Comparative genomics reveals high biological diversity and specific adaptations in the industrially and medically important fungal genus Aspergillus.</title>
        <authorList>
            <person name="de Vries R.P."/>
            <person name="Riley R."/>
            <person name="Wiebenga A."/>
            <person name="Aguilar-Osorio G."/>
            <person name="Amillis S."/>
            <person name="Uchima C.A."/>
            <person name="Anderluh G."/>
            <person name="Asadollahi M."/>
            <person name="Askin M."/>
            <person name="Barry K."/>
            <person name="Battaglia E."/>
            <person name="Bayram O."/>
            <person name="Benocci T."/>
            <person name="Braus-Stromeyer S.A."/>
            <person name="Caldana C."/>
            <person name="Canovas D."/>
            <person name="Cerqueira G.C."/>
            <person name="Chen F."/>
            <person name="Chen W."/>
            <person name="Choi C."/>
            <person name="Clum A."/>
            <person name="Dos Santos R.A."/>
            <person name="Damasio A.R."/>
            <person name="Diallinas G."/>
            <person name="Emri T."/>
            <person name="Fekete E."/>
            <person name="Flipphi M."/>
            <person name="Freyberg S."/>
            <person name="Gallo A."/>
            <person name="Gournas C."/>
            <person name="Habgood R."/>
            <person name="Hainaut M."/>
            <person name="Harispe M.L."/>
            <person name="Henrissat B."/>
            <person name="Hilden K.S."/>
            <person name="Hope R."/>
            <person name="Hossain A."/>
            <person name="Karabika E."/>
            <person name="Karaffa L."/>
            <person name="Karanyi Z."/>
            <person name="Krasevec N."/>
            <person name="Kuo A."/>
            <person name="Kusch H."/>
            <person name="LaButti K."/>
            <person name="Lagendijk E.L."/>
            <person name="Lapidus A."/>
            <person name="Levasseur A."/>
            <person name="Lindquist E."/>
            <person name="Lipzen A."/>
            <person name="Logrieco A.F."/>
            <person name="MacCabe A."/>
            <person name="Maekelae M.R."/>
            <person name="Malavazi I."/>
            <person name="Melin P."/>
            <person name="Meyer V."/>
            <person name="Mielnichuk N."/>
            <person name="Miskei M."/>
            <person name="Molnar A.P."/>
            <person name="Mule G."/>
            <person name="Ngan C.Y."/>
            <person name="Orejas M."/>
            <person name="Orosz E."/>
            <person name="Ouedraogo J.P."/>
            <person name="Overkamp K.M."/>
            <person name="Park H.-S."/>
            <person name="Perrone G."/>
            <person name="Piumi F."/>
            <person name="Punt P.J."/>
            <person name="Ram A.F."/>
            <person name="Ramon A."/>
            <person name="Rauscher S."/>
            <person name="Record E."/>
            <person name="Riano-Pachon D.M."/>
            <person name="Robert V."/>
            <person name="Roehrig J."/>
            <person name="Ruller R."/>
            <person name="Salamov A."/>
            <person name="Salih N.S."/>
            <person name="Samson R.A."/>
            <person name="Sandor E."/>
            <person name="Sanguinetti M."/>
            <person name="Schuetze T."/>
            <person name="Sepcic K."/>
            <person name="Shelest E."/>
            <person name="Sherlock G."/>
            <person name="Sophianopoulou V."/>
            <person name="Squina F.M."/>
            <person name="Sun H."/>
            <person name="Susca A."/>
            <person name="Todd R.B."/>
            <person name="Tsang A."/>
            <person name="Unkles S.E."/>
            <person name="van de Wiele N."/>
            <person name="van Rossen-Uffink D."/>
            <person name="Oliveira J.V."/>
            <person name="Vesth T.C."/>
            <person name="Visser J."/>
            <person name="Yu J.-H."/>
            <person name="Zhou M."/>
            <person name="Andersen M.R."/>
            <person name="Archer D.B."/>
            <person name="Baker S.E."/>
            <person name="Benoit I."/>
            <person name="Brakhage A.A."/>
            <person name="Braus G.H."/>
            <person name="Fischer R."/>
            <person name="Frisvad J.C."/>
            <person name="Goldman G.H."/>
            <person name="Houbraken J."/>
            <person name="Oakley B."/>
            <person name="Pocsi I."/>
            <person name="Scazzocchio C."/>
            <person name="Seiboth B."/>
            <person name="vanKuyk P.A."/>
            <person name="Wortman J."/>
            <person name="Dyer P.S."/>
            <person name="Grigoriev I.V."/>
        </authorList>
    </citation>
    <scope>NUCLEOTIDE SEQUENCE [LARGE SCALE GENOMIC DNA]</scope>
    <source>
        <strain evidence="11">DTO 134E9</strain>
    </source>
</reference>
<comment type="subcellular location">
    <subcellularLocation>
        <location evidence="1">Nucleus</location>
    </subcellularLocation>
</comment>
<evidence type="ECO:0000256" key="7">
    <source>
        <dbReference type="ARBA" id="ARBA00023242"/>
    </source>
</evidence>
<accession>A0A1L9RZ13</accession>
<keyword evidence="5" id="KW-0238">DNA-binding</keyword>
<dbReference type="PANTHER" id="PTHR31313">
    <property type="entry name" value="TY1 ENHANCER ACTIVATOR"/>
    <property type="match status" value="1"/>
</dbReference>
<dbReference type="CDD" id="cd00067">
    <property type="entry name" value="GAL4"/>
    <property type="match status" value="1"/>
</dbReference>
<keyword evidence="4" id="KW-0805">Transcription regulation</keyword>
<dbReference type="Pfam" id="PF04082">
    <property type="entry name" value="Fungal_trans"/>
    <property type="match status" value="1"/>
</dbReference>
<dbReference type="InterPro" id="IPR036864">
    <property type="entry name" value="Zn2-C6_fun-type_DNA-bd_sf"/>
</dbReference>
<dbReference type="VEuPathDB" id="FungiDB:ASPWEDRAFT_55653"/>
<keyword evidence="7" id="KW-0539">Nucleus</keyword>
<dbReference type="Proteomes" id="UP000184383">
    <property type="component" value="Unassembled WGS sequence"/>
</dbReference>
<dbReference type="PANTHER" id="PTHR31313:SF77">
    <property type="entry name" value="ZN(II)2CYS6 TRANSCRIPTION FACTOR (EUROFUNG)"/>
    <property type="match status" value="1"/>
</dbReference>
<feature type="region of interest" description="Disordered" evidence="8">
    <location>
        <begin position="136"/>
        <end position="155"/>
    </location>
</feature>
<protein>
    <recommendedName>
        <fullName evidence="9">Zn(2)-C6 fungal-type domain-containing protein</fullName>
    </recommendedName>
</protein>
<evidence type="ECO:0000256" key="4">
    <source>
        <dbReference type="ARBA" id="ARBA00023015"/>
    </source>
</evidence>
<dbReference type="PROSITE" id="PS00463">
    <property type="entry name" value="ZN2_CY6_FUNGAL_1"/>
    <property type="match status" value="1"/>
</dbReference>
<evidence type="ECO:0000313" key="10">
    <source>
        <dbReference type="EMBL" id="OJJ40155.1"/>
    </source>
</evidence>
<evidence type="ECO:0000256" key="8">
    <source>
        <dbReference type="SAM" id="MobiDB-lite"/>
    </source>
</evidence>
<dbReference type="InterPro" id="IPR007219">
    <property type="entry name" value="XnlR_reg_dom"/>
</dbReference>
<sequence>MPPKQKSLRALRKHVTTACTHCRNNKVKCDGATPTCSNCHSKGRPCHYKQREDKRKVPVRVAVGLLAQRVDSLAQYIRNAGLPVPKQDEHSHRVLKGVLEALELKCDDLAVENIQALSGVEPASLANPVENELCTRPHADSTALRDGNGTAASRRTAEASAFLTPGSETVGTTSHEIISRLVEGQPSATAVTSGGAGQNEQVGSDPESDDEVTDQFSCRLGRLQLTNDGQLRYFGSLSNLTLLDALVGAAPRLSVHKDTPMLLENANLNREPDEAFEEHLLELFFSWQDPSMHVIHPDTFWRSRAQSKHEGQANQYYSQPLSDAMCALGAAYESKYHPQFVVFPRSLAQYFGDRARLLLELELDCPSITTVQTLVLLSHHEAACTEDTRGWLYSGMAMRLSLDLGLHLEMGPYIEKGTISHQDAEVRRMIFWGVYLNEQFWGFYLGRSPQSRMDAVTVQPPPWPDPLPPIKWKPYPNISSVTQSSVPSSLLCRQWIKLYEIMIPLTDILYGCSEISKHALQELTATTVDRLRSWKVDLPLELGIDKAYGFQPPLPHILVLHMQYHQFMIHCHRPYISKRYIQPHPPRGPGSNHARRMCVESAIAIVEILGLYERAYGFGRASVSIIYYVFSATLILTFTTVPSRYVSHEQLLTNYLGTCFRALEDMSTCFENAKRTSTFLRAIQEQWHTQRQSWKTRGKKRKFGRPCHETDTSRSLDVNAGPPLSASDDLPSVMDEYGPSLDLGVDGLMAACSPFDASSNIHSMDHNLCSVLFSEGIPDTFI</sequence>
<feature type="region of interest" description="Disordered" evidence="8">
    <location>
        <begin position="700"/>
        <end position="731"/>
    </location>
</feature>
<evidence type="ECO:0000256" key="3">
    <source>
        <dbReference type="ARBA" id="ARBA00022833"/>
    </source>
</evidence>
<dbReference type="GO" id="GO:0006351">
    <property type="term" value="P:DNA-templated transcription"/>
    <property type="evidence" value="ECO:0007669"/>
    <property type="project" value="InterPro"/>
</dbReference>
<keyword evidence="6" id="KW-0804">Transcription</keyword>
<dbReference type="AlphaFoldDB" id="A0A1L9RZ13"/>
<dbReference type="SUPFAM" id="SSF57701">
    <property type="entry name" value="Zn2/Cys6 DNA-binding domain"/>
    <property type="match status" value="1"/>
</dbReference>
<evidence type="ECO:0000259" key="9">
    <source>
        <dbReference type="PROSITE" id="PS50048"/>
    </source>
</evidence>
<dbReference type="GO" id="GO:0000981">
    <property type="term" value="F:DNA-binding transcription factor activity, RNA polymerase II-specific"/>
    <property type="evidence" value="ECO:0007669"/>
    <property type="project" value="InterPro"/>
</dbReference>
<dbReference type="EMBL" id="KV878209">
    <property type="protein sequence ID" value="OJJ40155.1"/>
    <property type="molecule type" value="Genomic_DNA"/>
</dbReference>
<dbReference type="CDD" id="cd12148">
    <property type="entry name" value="fungal_TF_MHR"/>
    <property type="match status" value="1"/>
</dbReference>
<feature type="region of interest" description="Disordered" evidence="8">
    <location>
        <begin position="187"/>
        <end position="213"/>
    </location>
</feature>
<keyword evidence="11" id="KW-1185">Reference proteome</keyword>
<dbReference type="Gene3D" id="4.10.240.10">
    <property type="entry name" value="Zn(2)-C6 fungal-type DNA-binding domain"/>
    <property type="match status" value="1"/>
</dbReference>
<dbReference type="RefSeq" id="XP_040693831.1">
    <property type="nucleotide sequence ID" value="XM_040838240.1"/>
</dbReference>
<dbReference type="GO" id="GO:0008270">
    <property type="term" value="F:zinc ion binding"/>
    <property type="evidence" value="ECO:0007669"/>
    <property type="project" value="InterPro"/>
</dbReference>
<dbReference type="InterPro" id="IPR001138">
    <property type="entry name" value="Zn2Cys6_DnaBD"/>
</dbReference>
<feature type="domain" description="Zn(2)-C6 fungal-type" evidence="9">
    <location>
        <begin position="18"/>
        <end position="48"/>
    </location>
</feature>
<evidence type="ECO:0000256" key="5">
    <source>
        <dbReference type="ARBA" id="ARBA00023125"/>
    </source>
</evidence>
<keyword evidence="3" id="KW-0862">Zinc</keyword>
<dbReference type="SMART" id="SM00906">
    <property type="entry name" value="Fungal_trans"/>
    <property type="match status" value="1"/>
</dbReference>
<dbReference type="OrthoDB" id="2154091at2759"/>
<dbReference type="GeneID" id="63754088"/>
<feature type="compositionally biased region" description="Polar residues" evidence="8">
    <location>
        <begin position="187"/>
        <end position="202"/>
    </location>
</feature>
<dbReference type="PROSITE" id="PS50048">
    <property type="entry name" value="ZN2_CY6_FUNGAL_2"/>
    <property type="match status" value="1"/>
</dbReference>
<dbReference type="Pfam" id="PF00172">
    <property type="entry name" value="Zn_clus"/>
    <property type="match status" value="1"/>
</dbReference>
<organism evidence="10 11">
    <name type="scientific">Aspergillus wentii DTO 134E9</name>
    <dbReference type="NCBI Taxonomy" id="1073089"/>
    <lineage>
        <taxon>Eukaryota</taxon>
        <taxon>Fungi</taxon>
        <taxon>Dikarya</taxon>
        <taxon>Ascomycota</taxon>
        <taxon>Pezizomycotina</taxon>
        <taxon>Eurotiomycetes</taxon>
        <taxon>Eurotiomycetidae</taxon>
        <taxon>Eurotiales</taxon>
        <taxon>Aspergillaceae</taxon>
        <taxon>Aspergillus</taxon>
        <taxon>Aspergillus subgen. Cremei</taxon>
    </lineage>
</organism>
<evidence type="ECO:0000313" key="11">
    <source>
        <dbReference type="Proteomes" id="UP000184383"/>
    </source>
</evidence>
<keyword evidence="2" id="KW-0479">Metal-binding</keyword>
<gene>
    <name evidence="10" type="ORF">ASPWEDRAFT_55653</name>
</gene>
<dbReference type="GO" id="GO:0003677">
    <property type="term" value="F:DNA binding"/>
    <property type="evidence" value="ECO:0007669"/>
    <property type="project" value="UniProtKB-KW"/>
</dbReference>
<dbReference type="InterPro" id="IPR051615">
    <property type="entry name" value="Transcr_Regulatory_Elem"/>
</dbReference>
<dbReference type="SMART" id="SM00066">
    <property type="entry name" value="GAL4"/>
    <property type="match status" value="1"/>
</dbReference>
<evidence type="ECO:0000256" key="6">
    <source>
        <dbReference type="ARBA" id="ARBA00023163"/>
    </source>
</evidence>
<evidence type="ECO:0000256" key="1">
    <source>
        <dbReference type="ARBA" id="ARBA00004123"/>
    </source>
</evidence>